<accession>A0A438F166</accession>
<protein>
    <submittedName>
        <fullName evidence="1">Uncharacterized protein</fullName>
    </submittedName>
</protein>
<organism evidence="1 2">
    <name type="scientific">Vitis vinifera</name>
    <name type="common">Grape</name>
    <dbReference type="NCBI Taxonomy" id="29760"/>
    <lineage>
        <taxon>Eukaryota</taxon>
        <taxon>Viridiplantae</taxon>
        <taxon>Streptophyta</taxon>
        <taxon>Embryophyta</taxon>
        <taxon>Tracheophyta</taxon>
        <taxon>Spermatophyta</taxon>
        <taxon>Magnoliopsida</taxon>
        <taxon>eudicotyledons</taxon>
        <taxon>Gunneridae</taxon>
        <taxon>Pentapetalae</taxon>
        <taxon>rosids</taxon>
        <taxon>Vitales</taxon>
        <taxon>Vitaceae</taxon>
        <taxon>Viteae</taxon>
        <taxon>Vitis</taxon>
    </lineage>
</organism>
<gene>
    <name evidence="1" type="ORF">CK203_068979</name>
</gene>
<comment type="caution">
    <text evidence="1">The sequence shown here is derived from an EMBL/GenBank/DDBJ whole genome shotgun (WGS) entry which is preliminary data.</text>
</comment>
<dbReference type="InterPro" id="IPR029056">
    <property type="entry name" value="Ribokinase-like"/>
</dbReference>
<evidence type="ECO:0000313" key="2">
    <source>
        <dbReference type="Proteomes" id="UP000288805"/>
    </source>
</evidence>
<dbReference type="Gene3D" id="3.40.1190.20">
    <property type="match status" value="1"/>
</dbReference>
<sequence>MCSEGTKKNKLSSSEYHSYSLVWMRRGTEVVIVFQVSKEGNSPFTYIIVDNQTKTRTCIHTPGYPPMRPEELSESSLSSALDGTRLFYSDVRLHETALVVAEEVVDHLRQYNFTPVKSMSSTASLSFDAPYCT</sequence>
<dbReference type="InterPro" id="IPR052562">
    <property type="entry name" value="Ketohexokinase-related"/>
</dbReference>
<dbReference type="EMBL" id="QGNW01001142">
    <property type="protein sequence ID" value="RVW53749.1"/>
    <property type="molecule type" value="Genomic_DNA"/>
</dbReference>
<proteinExistence type="predicted"/>
<dbReference type="Proteomes" id="UP000288805">
    <property type="component" value="Unassembled WGS sequence"/>
</dbReference>
<reference evidence="1 2" key="1">
    <citation type="journal article" date="2018" name="PLoS Genet.">
        <title>Population sequencing reveals clonal diversity and ancestral inbreeding in the grapevine cultivar Chardonnay.</title>
        <authorList>
            <person name="Roach M.J."/>
            <person name="Johnson D.L."/>
            <person name="Bohlmann J."/>
            <person name="van Vuuren H.J."/>
            <person name="Jones S.J."/>
            <person name="Pretorius I.S."/>
            <person name="Schmidt S.A."/>
            <person name="Borneman A.R."/>
        </authorList>
    </citation>
    <scope>NUCLEOTIDE SEQUENCE [LARGE SCALE GENOMIC DNA]</scope>
    <source>
        <strain evidence="2">cv. Chardonnay</strain>
        <tissue evidence="1">Leaf</tissue>
    </source>
</reference>
<dbReference type="AlphaFoldDB" id="A0A438F166"/>
<evidence type="ECO:0000313" key="1">
    <source>
        <dbReference type="EMBL" id="RVW53749.1"/>
    </source>
</evidence>
<name>A0A438F166_VITVI</name>
<dbReference type="PANTHER" id="PTHR42774:SF3">
    <property type="entry name" value="KETOHEXOKINASE"/>
    <property type="match status" value="1"/>
</dbReference>
<dbReference type="PANTHER" id="PTHR42774">
    <property type="entry name" value="PHOSPHOTRANSFERASE SYSTEM TRANSPORT PROTEIN"/>
    <property type="match status" value="1"/>
</dbReference>